<dbReference type="Proteomes" id="UP001595965">
    <property type="component" value="Unassembled WGS sequence"/>
</dbReference>
<evidence type="ECO:0000256" key="1">
    <source>
        <dbReference type="ARBA" id="ARBA00001974"/>
    </source>
</evidence>
<evidence type="ECO:0000256" key="3">
    <source>
        <dbReference type="ARBA" id="ARBA00022630"/>
    </source>
</evidence>
<comment type="cofactor">
    <cofactor evidence="1">
        <name>FAD</name>
        <dbReference type="ChEBI" id="CHEBI:57692"/>
    </cofactor>
</comment>
<keyword evidence="8" id="KW-1185">Reference proteome</keyword>
<proteinExistence type="inferred from homology"/>
<dbReference type="PIRSF" id="PIRSF000137">
    <property type="entry name" value="Alcohol_oxidase"/>
    <property type="match status" value="1"/>
</dbReference>
<feature type="domain" description="Glucose-methanol-choline oxidoreductase C-terminal" evidence="6">
    <location>
        <begin position="369"/>
        <end position="504"/>
    </location>
</feature>
<comment type="caution">
    <text evidence="7">The sequence shown here is derived from an EMBL/GenBank/DDBJ whole genome shotgun (WGS) entry which is preliminary data.</text>
</comment>
<sequence length="517" mass="55362">MPESTTAPAITDFLVIGAGSAGCVLARRLLDAGHSVTLVEAGEHDINPDIDDVSRLGFLWGSAVDWNYFTEPQAELNGRRVHLPRGKVLGGSHALNATIWVRGDRQDFDSWAEGGCTGWAWEEVLPYFKAIEAYRDGDAQVRGHDGPLDVTTEYPRHPIQQAMYDATVQEGVPENSDYNAGSVEGVGWMQLNLRDDVRFNTWRAYLKPIADHPRLTLVTGARAHRLRFDGDVVTGVELIRDGERAVYSAGEVVLTAGAIGSAELLLRSGVGPAAHLREVGVDVELDLPGVGQNLHDHLLVPVVCSTEQPLPAPEVAAAQVHYWAKSSEDRPGPDTQPIFFSVPMYTNTAGELMEGPEEGFSLLAGMVQPASRGSLTLSGPGTDDPVRIDLGAYTGGDDLEAMLFSVRQCRSIASQPALAAWGAAEIFPGPGVGDSDEELVEYIRNTTTTYHHQVGTCAMGLGEDAVVDPETFRVHGLRGIRVADASIMPQVTTGNTNAPAVLIGEKAATAITGITPF</sequence>
<evidence type="ECO:0000259" key="6">
    <source>
        <dbReference type="Pfam" id="PF05199"/>
    </source>
</evidence>
<dbReference type="InterPro" id="IPR007867">
    <property type="entry name" value="GMC_OxRtase_C"/>
</dbReference>
<dbReference type="InterPro" id="IPR012132">
    <property type="entry name" value="GMC_OxRdtase"/>
</dbReference>
<reference evidence="8" key="1">
    <citation type="journal article" date="2019" name="Int. J. Syst. Evol. Microbiol.">
        <title>The Global Catalogue of Microorganisms (GCM) 10K type strain sequencing project: providing services to taxonomists for standard genome sequencing and annotation.</title>
        <authorList>
            <consortium name="The Broad Institute Genomics Platform"/>
            <consortium name="The Broad Institute Genome Sequencing Center for Infectious Disease"/>
            <person name="Wu L."/>
            <person name="Ma J."/>
        </authorList>
    </citation>
    <scope>NUCLEOTIDE SEQUENCE [LARGE SCALE GENOMIC DNA]</scope>
    <source>
        <strain evidence="8">CGMCC 1.12125</strain>
    </source>
</reference>
<feature type="domain" description="Glucose-methanol-choline oxidoreductase N-terminal" evidence="5">
    <location>
        <begin position="12"/>
        <end position="298"/>
    </location>
</feature>
<evidence type="ECO:0000256" key="2">
    <source>
        <dbReference type="ARBA" id="ARBA00010790"/>
    </source>
</evidence>
<comment type="similarity">
    <text evidence="2">Belongs to the GMC oxidoreductase family.</text>
</comment>
<protein>
    <submittedName>
        <fullName evidence="7">GMC family oxidoreductase</fullName>
    </submittedName>
</protein>
<dbReference type="PANTHER" id="PTHR11552:SF147">
    <property type="entry name" value="CHOLINE DEHYDROGENASE, MITOCHONDRIAL"/>
    <property type="match status" value="1"/>
</dbReference>
<keyword evidence="3" id="KW-0285">Flavoprotein</keyword>
<evidence type="ECO:0000256" key="4">
    <source>
        <dbReference type="ARBA" id="ARBA00022827"/>
    </source>
</evidence>
<dbReference type="Pfam" id="PF00732">
    <property type="entry name" value="GMC_oxred_N"/>
    <property type="match status" value="1"/>
</dbReference>
<name>A0ABV8XYH2_9MICC</name>
<dbReference type="SUPFAM" id="SSF54373">
    <property type="entry name" value="FAD-linked reductases, C-terminal domain"/>
    <property type="match status" value="1"/>
</dbReference>
<dbReference type="Pfam" id="PF05199">
    <property type="entry name" value="GMC_oxred_C"/>
    <property type="match status" value="1"/>
</dbReference>
<dbReference type="EMBL" id="JBHSEN010000001">
    <property type="protein sequence ID" value="MFC4429495.1"/>
    <property type="molecule type" value="Genomic_DNA"/>
</dbReference>
<organism evidence="7 8">
    <name type="scientific">Citricoccus alkalitolerans</name>
    <dbReference type="NCBI Taxonomy" id="246603"/>
    <lineage>
        <taxon>Bacteria</taxon>
        <taxon>Bacillati</taxon>
        <taxon>Actinomycetota</taxon>
        <taxon>Actinomycetes</taxon>
        <taxon>Micrococcales</taxon>
        <taxon>Micrococcaceae</taxon>
        <taxon>Citricoccus</taxon>
    </lineage>
</organism>
<keyword evidence="4" id="KW-0274">FAD</keyword>
<evidence type="ECO:0000313" key="7">
    <source>
        <dbReference type="EMBL" id="MFC4429495.1"/>
    </source>
</evidence>
<gene>
    <name evidence="7" type="ORF">ACFO0K_07360</name>
</gene>
<dbReference type="PANTHER" id="PTHR11552">
    <property type="entry name" value="GLUCOSE-METHANOL-CHOLINE GMC OXIDOREDUCTASE"/>
    <property type="match status" value="1"/>
</dbReference>
<dbReference type="RefSeq" id="WP_344228291.1">
    <property type="nucleotide sequence ID" value="NZ_BAAALH010000002.1"/>
</dbReference>
<accession>A0ABV8XYH2</accession>
<dbReference type="InterPro" id="IPR036188">
    <property type="entry name" value="FAD/NAD-bd_sf"/>
</dbReference>
<dbReference type="SUPFAM" id="SSF51905">
    <property type="entry name" value="FAD/NAD(P)-binding domain"/>
    <property type="match status" value="1"/>
</dbReference>
<evidence type="ECO:0000259" key="5">
    <source>
        <dbReference type="Pfam" id="PF00732"/>
    </source>
</evidence>
<evidence type="ECO:0000313" key="8">
    <source>
        <dbReference type="Proteomes" id="UP001595965"/>
    </source>
</evidence>
<dbReference type="InterPro" id="IPR000172">
    <property type="entry name" value="GMC_OxRdtase_N"/>
</dbReference>
<dbReference type="Gene3D" id="3.30.560.10">
    <property type="entry name" value="Glucose Oxidase, domain 3"/>
    <property type="match status" value="1"/>
</dbReference>
<dbReference type="Gene3D" id="3.50.50.60">
    <property type="entry name" value="FAD/NAD(P)-binding domain"/>
    <property type="match status" value="1"/>
</dbReference>